<keyword evidence="3" id="KW-0808">Transferase</keyword>
<dbReference type="PANTHER" id="PTHR36837:SF5">
    <property type="entry name" value="POLY-3-HYDROXYBUTYRATE SYNTHASE"/>
    <property type="match status" value="1"/>
</dbReference>
<dbReference type="InterPro" id="IPR051321">
    <property type="entry name" value="PHA/PHB_synthase"/>
</dbReference>
<dbReference type="PANTHER" id="PTHR36837">
    <property type="entry name" value="POLY(3-HYDROXYALKANOATE) POLYMERASE SUBUNIT PHAC"/>
    <property type="match status" value="1"/>
</dbReference>
<name>A0ABU8VPR5_9BURK</name>
<dbReference type="Gene3D" id="3.40.50.1820">
    <property type="entry name" value="alpha/beta hydrolase"/>
    <property type="match status" value="1"/>
</dbReference>
<evidence type="ECO:0000313" key="7">
    <source>
        <dbReference type="Proteomes" id="UP001365846"/>
    </source>
</evidence>
<evidence type="ECO:0000259" key="5">
    <source>
        <dbReference type="Pfam" id="PF07167"/>
    </source>
</evidence>
<dbReference type="InterPro" id="IPR010963">
    <property type="entry name" value="PHA_synth_I"/>
</dbReference>
<keyword evidence="7" id="KW-1185">Reference proteome</keyword>
<evidence type="ECO:0000256" key="2">
    <source>
        <dbReference type="ARBA" id="ARBA00022490"/>
    </source>
</evidence>
<keyword evidence="4" id="KW-0012">Acyltransferase</keyword>
<dbReference type="SUPFAM" id="SSF53474">
    <property type="entry name" value="alpha/beta-Hydrolases"/>
    <property type="match status" value="1"/>
</dbReference>
<reference evidence="6 7" key="1">
    <citation type="submission" date="2024-03" db="EMBL/GenBank/DDBJ databases">
        <title>Novel species of the genus Variovorax.</title>
        <authorList>
            <person name="Liu Q."/>
            <person name="Xin Y.-H."/>
        </authorList>
    </citation>
    <scope>NUCLEOTIDE SEQUENCE [LARGE SCALE GENOMIC DNA]</scope>
    <source>
        <strain evidence="6 7">KACC 18899</strain>
    </source>
</reference>
<keyword evidence="2" id="KW-0963">Cytoplasm</keyword>
<evidence type="ECO:0000313" key="6">
    <source>
        <dbReference type="EMBL" id="MEJ8815501.1"/>
    </source>
</evidence>
<protein>
    <submittedName>
        <fullName evidence="6">Class I poly(R)-hydroxyalkanoic acid synthase</fullName>
    </submittedName>
</protein>
<dbReference type="InterPro" id="IPR029058">
    <property type="entry name" value="AB_hydrolase_fold"/>
</dbReference>
<gene>
    <name evidence="6" type="primary">phaC</name>
    <name evidence="6" type="ORF">WKW77_30860</name>
</gene>
<comment type="subcellular location">
    <subcellularLocation>
        <location evidence="1">Cytoplasm</location>
    </subcellularLocation>
</comment>
<dbReference type="NCBIfam" id="TIGR01838">
    <property type="entry name" value="PHA_synth_I"/>
    <property type="match status" value="1"/>
</dbReference>
<dbReference type="Pfam" id="PF07167">
    <property type="entry name" value="PhaC_N"/>
    <property type="match status" value="1"/>
</dbReference>
<accession>A0ABU8VPR5</accession>
<feature type="domain" description="Poly-beta-hydroxybutyrate polymerase N-terminal" evidence="5">
    <location>
        <begin position="82"/>
        <end position="248"/>
    </location>
</feature>
<evidence type="ECO:0000256" key="1">
    <source>
        <dbReference type="ARBA" id="ARBA00004496"/>
    </source>
</evidence>
<dbReference type="Proteomes" id="UP001365846">
    <property type="component" value="Unassembled WGS sequence"/>
</dbReference>
<proteinExistence type="predicted"/>
<sequence>MKQEHAAAADTFAPFQQALSQGWSKALEALQTIGAHGNGHSPFPELPKFSLDPERLQELQQQYLSEAAQLWQQDIAARTSGDKRFAGEAWSHNPLSSFAAAVYLLNARTLMSMAEAIEADNKTRARVRFAVEQWMAASSPSNYLAFNAEAQKKAIDTQGESIAKGIQNLMHDVQQGHMSMTDESAFEVGRNVGSTEGAVVFENDLFQLLEYKPLTAKVYERPLLLVPPCINKFYILDLQPTNSLIRYAVEQGHRVFVVSWRNPDSSMAQYTWDQYIEDAAIKAIHVTQEITGQDKAGGKIDTLGFCVGGTILSTALAVLAARGEQPAASVTLLTTLLDFTDTGVLDIFIDEGFVQFREMQMGSGGLLAGGELASTFSFLRPNDLVWNYVVGNYLKGETPPPFDLLYWNSDATNLPGPMYCWYLRNTYHENKLAQPGALTVCGEAVDLGSIEAPVYIYGSREDHIVPIGGAYASTQLLSGKKRFVMGASGHIAGVINPPASKKRSHWIRADGKLPKTQAEWLSGATEHPGSWWTDWSDWLKTHAGKQIPAPKSYGKGSAYKAMEPAPGRYVKAKA</sequence>
<evidence type="ECO:0000256" key="4">
    <source>
        <dbReference type="ARBA" id="ARBA00023315"/>
    </source>
</evidence>
<evidence type="ECO:0000256" key="3">
    <source>
        <dbReference type="ARBA" id="ARBA00022679"/>
    </source>
</evidence>
<dbReference type="InterPro" id="IPR010941">
    <property type="entry name" value="PhaC_N"/>
</dbReference>
<comment type="caution">
    <text evidence="6">The sequence shown here is derived from an EMBL/GenBank/DDBJ whole genome shotgun (WGS) entry which is preliminary data.</text>
</comment>
<dbReference type="EMBL" id="JBBKZU010000020">
    <property type="protein sequence ID" value="MEJ8815501.1"/>
    <property type="molecule type" value="Genomic_DNA"/>
</dbReference>
<organism evidence="6 7">
    <name type="scientific">Variovorax ureilyticus</name>
    <dbReference type="NCBI Taxonomy" id="1836198"/>
    <lineage>
        <taxon>Bacteria</taxon>
        <taxon>Pseudomonadati</taxon>
        <taxon>Pseudomonadota</taxon>
        <taxon>Betaproteobacteria</taxon>
        <taxon>Burkholderiales</taxon>
        <taxon>Comamonadaceae</taxon>
        <taxon>Variovorax</taxon>
    </lineage>
</organism>
<dbReference type="RefSeq" id="WP_340360705.1">
    <property type="nucleotide sequence ID" value="NZ_JBBKZU010000020.1"/>
</dbReference>